<dbReference type="PANTHER" id="PTHR11142">
    <property type="entry name" value="PSEUDOURIDYLATE SYNTHASE"/>
    <property type="match status" value="1"/>
</dbReference>
<dbReference type="CDD" id="cd02570">
    <property type="entry name" value="PseudoU_synth_EcTruA"/>
    <property type="match status" value="1"/>
</dbReference>
<dbReference type="Proteomes" id="UP000677804">
    <property type="component" value="Chromosome"/>
</dbReference>
<dbReference type="InterPro" id="IPR020097">
    <property type="entry name" value="PsdUridine_synth_TruA_a/b_dom"/>
</dbReference>
<keyword evidence="2 4" id="KW-0819">tRNA processing</keyword>
<dbReference type="RefSeq" id="WP_207339033.1">
    <property type="nucleotide sequence ID" value="NZ_CP074405.1"/>
</dbReference>
<evidence type="ECO:0000256" key="3">
    <source>
        <dbReference type="ARBA" id="ARBA00023235"/>
    </source>
</evidence>
<keyword evidence="3 4" id="KW-0413">Isomerase</keyword>
<feature type="active site" description="Nucleophile" evidence="4">
    <location>
        <position position="65"/>
    </location>
</feature>
<feature type="binding site" evidence="4">
    <location>
        <position position="134"/>
    </location>
    <ligand>
        <name>substrate</name>
    </ligand>
</feature>
<evidence type="ECO:0000313" key="8">
    <source>
        <dbReference type="Proteomes" id="UP000677804"/>
    </source>
</evidence>
<dbReference type="Gene3D" id="3.30.70.660">
    <property type="entry name" value="Pseudouridine synthase I, catalytic domain, C-terminal subdomain"/>
    <property type="match status" value="1"/>
</dbReference>
<dbReference type="InterPro" id="IPR020103">
    <property type="entry name" value="PsdUridine_synth_cat_dom_sf"/>
</dbReference>
<dbReference type="InterPro" id="IPR020094">
    <property type="entry name" value="TruA/RsuA/RluB/E/F_N"/>
</dbReference>
<sequence>MTGVDEPPVRLRLDLAYDGAGFAGWARQPGLRTVQGVLEDALATVLRSGPRGEAPPRVTVAGRTDAGVHARGQVAHVDVVAGALAAARGRSDRADVDALTTRLAGVLPADLVVHAVTRAPAGFDARFSALRRRYAYRVCDADALRDPLRRGWVLWHRRPLDVAAMDAAARTLVGRHDFAAYCKPRPDATTIRTLERFAWSRPADGPDAGLVVADVQADAFCHSMVRALVGASLAVGEGRRPVTWPRELLDGRRREGGATVVAPHGLTLEHVAYPSDDELALRAAQTRARRAADDVDGVRPVSGCCG</sequence>
<dbReference type="PIRSF" id="PIRSF001430">
    <property type="entry name" value="tRNA_psdUrid_synth"/>
    <property type="match status" value="1"/>
</dbReference>
<proteinExistence type="inferred from homology"/>
<evidence type="ECO:0000256" key="1">
    <source>
        <dbReference type="ARBA" id="ARBA00009375"/>
    </source>
</evidence>
<evidence type="ECO:0000256" key="5">
    <source>
        <dbReference type="RuleBase" id="RU003792"/>
    </source>
</evidence>
<comment type="similarity">
    <text evidence="1 4 5">Belongs to the tRNA pseudouridine synthase TruA family.</text>
</comment>
<comment type="catalytic activity">
    <reaction evidence="4 5">
        <text>uridine(38/39/40) in tRNA = pseudouridine(38/39/40) in tRNA</text>
        <dbReference type="Rhea" id="RHEA:22376"/>
        <dbReference type="Rhea" id="RHEA-COMP:10085"/>
        <dbReference type="Rhea" id="RHEA-COMP:10087"/>
        <dbReference type="ChEBI" id="CHEBI:65314"/>
        <dbReference type="ChEBI" id="CHEBI:65315"/>
        <dbReference type="EC" id="5.4.99.12"/>
    </reaction>
</comment>
<evidence type="ECO:0000256" key="4">
    <source>
        <dbReference type="HAMAP-Rule" id="MF_00171"/>
    </source>
</evidence>
<dbReference type="Gene3D" id="3.30.70.580">
    <property type="entry name" value="Pseudouridine synthase I, catalytic domain, N-terminal subdomain"/>
    <property type="match status" value="1"/>
</dbReference>
<keyword evidence="8" id="KW-1185">Reference proteome</keyword>
<evidence type="ECO:0000256" key="2">
    <source>
        <dbReference type="ARBA" id="ARBA00022694"/>
    </source>
</evidence>
<dbReference type="SUPFAM" id="SSF55120">
    <property type="entry name" value="Pseudouridine synthase"/>
    <property type="match status" value="1"/>
</dbReference>
<dbReference type="GO" id="GO:0160147">
    <property type="term" value="F:tRNA pseudouridine(38-40) synthase activity"/>
    <property type="evidence" value="ECO:0007669"/>
    <property type="project" value="UniProtKB-EC"/>
</dbReference>
<accession>A0ABX8D1S7</accession>
<dbReference type="EMBL" id="CP074405">
    <property type="protein sequence ID" value="QVI61430.1"/>
    <property type="molecule type" value="Genomic_DNA"/>
</dbReference>
<protein>
    <recommendedName>
        <fullName evidence="4">tRNA pseudouridine synthase A</fullName>
        <ecNumber evidence="4">5.4.99.12</ecNumber>
    </recommendedName>
    <alternativeName>
        <fullName evidence="4">tRNA pseudouridine(38-40) synthase</fullName>
    </alternativeName>
    <alternativeName>
        <fullName evidence="4">tRNA pseudouridylate synthase I</fullName>
    </alternativeName>
    <alternativeName>
        <fullName evidence="4">tRNA-uridine isomerase I</fullName>
    </alternativeName>
</protein>
<evidence type="ECO:0000313" key="7">
    <source>
        <dbReference type="EMBL" id="QVI61430.1"/>
    </source>
</evidence>
<comment type="caution">
    <text evidence="4">Lacks conserved residue(s) required for the propagation of feature annotation.</text>
</comment>
<gene>
    <name evidence="4 7" type="primary">truA</name>
    <name evidence="7" type="ORF">KG103_13210</name>
</gene>
<name>A0ABX8D1S7_9CELL</name>
<dbReference type="PANTHER" id="PTHR11142:SF0">
    <property type="entry name" value="TRNA PSEUDOURIDINE SYNTHASE-LIKE 1"/>
    <property type="match status" value="1"/>
</dbReference>
<dbReference type="Pfam" id="PF01416">
    <property type="entry name" value="PseudoU_synth_1"/>
    <property type="match status" value="1"/>
</dbReference>
<feature type="domain" description="Pseudouridine synthase I TruA alpha/beta" evidence="6">
    <location>
        <begin position="168"/>
        <end position="274"/>
    </location>
</feature>
<dbReference type="InterPro" id="IPR020095">
    <property type="entry name" value="PsdUridine_synth_TruA_C"/>
</dbReference>
<dbReference type="InterPro" id="IPR001406">
    <property type="entry name" value="PsdUridine_synth_TruA"/>
</dbReference>
<dbReference type="EC" id="5.4.99.12" evidence="4"/>
<comment type="subunit">
    <text evidence="4">Homodimer.</text>
</comment>
<evidence type="ECO:0000259" key="6">
    <source>
        <dbReference type="Pfam" id="PF01416"/>
    </source>
</evidence>
<dbReference type="HAMAP" id="MF_00171">
    <property type="entry name" value="TruA"/>
    <property type="match status" value="1"/>
</dbReference>
<comment type="function">
    <text evidence="4">Formation of pseudouridine at positions 38, 39 and 40 in the anticodon stem and loop of transfer RNAs.</text>
</comment>
<organism evidence="7 8">
    <name type="scientific">Cellulomonas wangleii</name>
    <dbReference type="NCBI Taxonomy" id="2816956"/>
    <lineage>
        <taxon>Bacteria</taxon>
        <taxon>Bacillati</taxon>
        <taxon>Actinomycetota</taxon>
        <taxon>Actinomycetes</taxon>
        <taxon>Micrococcales</taxon>
        <taxon>Cellulomonadaceae</taxon>
        <taxon>Cellulomonas</taxon>
    </lineage>
</organism>
<dbReference type="NCBIfam" id="TIGR00071">
    <property type="entry name" value="hisT_truA"/>
    <property type="match status" value="1"/>
</dbReference>
<reference evidence="7 8" key="1">
    <citation type="submission" date="2021-05" db="EMBL/GenBank/DDBJ databases">
        <title>Novel species in genus Cellulomonas.</title>
        <authorList>
            <person name="Zhang G."/>
        </authorList>
    </citation>
    <scope>NUCLEOTIDE SEQUENCE [LARGE SCALE GENOMIC DNA]</scope>
    <source>
        <strain evidence="8">zg-ZUI222</strain>
    </source>
</reference>